<proteinExistence type="predicted"/>
<gene>
    <name evidence="2" type="ORF">GTW20_23410</name>
</gene>
<dbReference type="EMBL" id="WWHY01000001">
    <property type="protein sequence ID" value="MYR35129.1"/>
    <property type="molecule type" value="Genomic_DNA"/>
</dbReference>
<comment type="caution">
    <text evidence="2">The sequence shown here is derived from an EMBL/GenBank/DDBJ whole genome shotgun (WGS) entry which is preliminary data.</text>
</comment>
<name>A0A7K2IYU0_9ACTN</name>
<evidence type="ECO:0000259" key="1">
    <source>
        <dbReference type="Pfam" id="PF21806"/>
    </source>
</evidence>
<sequence length="174" mass="20113">MTPSAPTAGELIGTCRRSAIHLETRDVYSVDDELEEFEAWRSGARIDWDDRESWWNPFHQAVEDATKRGVDVLRARIVSLPPTDYIRYEHDYTRANVLSGEQVRWLPRDRATDIALPGNDFWLFDDKVLRVAHFSGDGHFLRGEITEHPDLVRLCASAFDTVWSRATDHEAFRL</sequence>
<feature type="domain" description="DUF6879" evidence="1">
    <location>
        <begin position="9"/>
        <end position="173"/>
    </location>
</feature>
<dbReference type="InterPro" id="IPR049244">
    <property type="entry name" value="DUF6879"/>
</dbReference>
<dbReference type="AlphaFoldDB" id="A0A7K2IYU0"/>
<accession>A0A7K2IYU0</accession>
<dbReference type="Pfam" id="PF21806">
    <property type="entry name" value="DUF6879"/>
    <property type="match status" value="1"/>
</dbReference>
<protein>
    <recommendedName>
        <fullName evidence="1">DUF6879 domain-containing protein</fullName>
    </recommendedName>
</protein>
<dbReference type="Proteomes" id="UP000467124">
    <property type="component" value="Unassembled WGS sequence"/>
</dbReference>
<evidence type="ECO:0000313" key="3">
    <source>
        <dbReference type="Proteomes" id="UP000467124"/>
    </source>
</evidence>
<reference evidence="2 3" key="1">
    <citation type="journal article" date="2019" name="Nat. Commun.">
        <title>The antimicrobial potential of Streptomyces from insect microbiomes.</title>
        <authorList>
            <person name="Chevrette M.G."/>
            <person name="Carlson C.M."/>
            <person name="Ortega H.E."/>
            <person name="Thomas C."/>
            <person name="Ananiev G.E."/>
            <person name="Barns K.J."/>
            <person name="Book A.J."/>
            <person name="Cagnazzo J."/>
            <person name="Carlos C."/>
            <person name="Flanigan W."/>
            <person name="Grubbs K.J."/>
            <person name="Horn H.A."/>
            <person name="Hoffmann F.M."/>
            <person name="Klassen J.L."/>
            <person name="Knack J.J."/>
            <person name="Lewin G.R."/>
            <person name="McDonald B.R."/>
            <person name="Muller L."/>
            <person name="Melo W.G.P."/>
            <person name="Pinto-Tomas A.A."/>
            <person name="Schmitz A."/>
            <person name="Wendt-Pienkowski E."/>
            <person name="Wildman S."/>
            <person name="Zhao M."/>
            <person name="Zhang F."/>
            <person name="Bugni T.S."/>
            <person name="Andes D.R."/>
            <person name="Pupo M.T."/>
            <person name="Currie C.R."/>
        </authorList>
    </citation>
    <scope>NUCLEOTIDE SEQUENCE [LARGE SCALE GENOMIC DNA]</scope>
    <source>
        <strain evidence="2 3">SID5840</strain>
    </source>
</reference>
<organism evidence="2 3">
    <name type="scientific">Nocardiopsis alba</name>
    <dbReference type="NCBI Taxonomy" id="53437"/>
    <lineage>
        <taxon>Bacteria</taxon>
        <taxon>Bacillati</taxon>
        <taxon>Actinomycetota</taxon>
        <taxon>Actinomycetes</taxon>
        <taxon>Streptosporangiales</taxon>
        <taxon>Nocardiopsidaceae</taxon>
        <taxon>Nocardiopsis</taxon>
    </lineage>
</organism>
<evidence type="ECO:0000313" key="2">
    <source>
        <dbReference type="EMBL" id="MYR35129.1"/>
    </source>
</evidence>
<dbReference type="RefSeq" id="WP_161111914.1">
    <property type="nucleotide sequence ID" value="NZ_WWHY01000001.1"/>
</dbReference>